<dbReference type="EMBL" id="JAZHXJ010000021">
    <property type="protein sequence ID" value="KAL1881483.1"/>
    <property type="molecule type" value="Genomic_DNA"/>
</dbReference>
<gene>
    <name evidence="3" type="ORF">VTK73DRAFT_3545</name>
</gene>
<comment type="caution">
    <text evidence="3">The sequence shown here is derived from an EMBL/GenBank/DDBJ whole genome shotgun (WGS) entry which is preliminary data.</text>
</comment>
<dbReference type="Proteomes" id="UP001586593">
    <property type="component" value="Unassembled WGS sequence"/>
</dbReference>
<feature type="transmembrane region" description="Helical" evidence="2">
    <location>
        <begin position="150"/>
        <end position="169"/>
    </location>
</feature>
<reference evidence="3 4" key="1">
    <citation type="journal article" date="2024" name="Commun. Biol.">
        <title>Comparative genomic analysis of thermophilic fungi reveals convergent evolutionary adaptations and gene losses.</title>
        <authorList>
            <person name="Steindorff A.S."/>
            <person name="Aguilar-Pontes M.V."/>
            <person name="Robinson A.J."/>
            <person name="Andreopoulos B."/>
            <person name="LaButti K."/>
            <person name="Kuo A."/>
            <person name="Mondo S."/>
            <person name="Riley R."/>
            <person name="Otillar R."/>
            <person name="Haridas S."/>
            <person name="Lipzen A."/>
            <person name="Grimwood J."/>
            <person name="Schmutz J."/>
            <person name="Clum A."/>
            <person name="Reid I.D."/>
            <person name="Moisan M.C."/>
            <person name="Butler G."/>
            <person name="Nguyen T.T.M."/>
            <person name="Dewar K."/>
            <person name="Conant G."/>
            <person name="Drula E."/>
            <person name="Henrissat B."/>
            <person name="Hansel C."/>
            <person name="Singer S."/>
            <person name="Hutchinson M.I."/>
            <person name="de Vries R.P."/>
            <person name="Natvig D.O."/>
            <person name="Powell A.J."/>
            <person name="Tsang A."/>
            <person name="Grigoriev I.V."/>
        </authorList>
    </citation>
    <scope>NUCLEOTIDE SEQUENCE [LARGE SCALE GENOMIC DNA]</scope>
    <source>
        <strain evidence="3 4">ATCC 24622</strain>
    </source>
</reference>
<accession>A0ABR3XZM7</accession>
<feature type="compositionally biased region" description="Low complexity" evidence="1">
    <location>
        <begin position="10"/>
        <end position="22"/>
    </location>
</feature>
<keyword evidence="2" id="KW-1133">Transmembrane helix</keyword>
<feature type="compositionally biased region" description="Basic and acidic residues" evidence="1">
    <location>
        <begin position="97"/>
        <end position="110"/>
    </location>
</feature>
<evidence type="ECO:0000256" key="2">
    <source>
        <dbReference type="SAM" id="Phobius"/>
    </source>
</evidence>
<sequence length="631" mass="70616">MASQPGIRQTAGSSSAASTGARAADKPSRVDSTADPILRNALRYTISAQEYALLHRYVLSRSRFLKRRAPSVETVQKILHRPPYNQSRTPSAQPARPGEEGQKRQSKADPLHGSLPQRSGPPTRDHGSVGSPSRGADDYNARAVRHSLRVFLATGALMKFWGMLSGRLTKKNQGTTSSQKKQPFYKSPTLRLSLSLSTILLLYRILFRFFVRLRAHLLDPSAAPFRRRNPRTTRALTSSYTPSIGASLAGLALGIYPAKRPFRAAVAIYALFRALEFAWNAAEDGGAVWGWERAADGSPLRRRTRPWWWGSWMLQPFAFGQLLHAVVFDRDCFPKPYGDFILGNTTAYLHPKPNDLPPGLGWPSPYTVIDSLAEMARLNWPPFISPILFPNKEDILPPSLTAVAPLTSCAHPLISSLSCATLHPSDPSCTRTFLTFWLRSFPPITRFLLLAYSALLLPRARRLYHAPVATLHALVRRALRTSTFLTGAVSTAWASLCFFQAWLPRAMLPRFRFFLGGFAAGLWAVVDRQHGRPAFLYSARLALDSLWRVGIKRRWWRGVRGGDLWVVVFALALAGSAYERDPRAVREVGWRKGISWVRGEGWRDWGMEPEEDEVEDEDGKARCEDDAVLVH</sequence>
<evidence type="ECO:0008006" key="5">
    <source>
        <dbReference type="Google" id="ProtNLM"/>
    </source>
</evidence>
<evidence type="ECO:0000313" key="3">
    <source>
        <dbReference type="EMBL" id="KAL1881483.1"/>
    </source>
</evidence>
<evidence type="ECO:0000313" key="4">
    <source>
        <dbReference type="Proteomes" id="UP001586593"/>
    </source>
</evidence>
<feature type="region of interest" description="Disordered" evidence="1">
    <location>
        <begin position="75"/>
        <end position="138"/>
    </location>
</feature>
<keyword evidence="2" id="KW-0812">Transmembrane</keyword>
<feature type="region of interest" description="Disordered" evidence="1">
    <location>
        <begin position="1"/>
        <end position="34"/>
    </location>
</feature>
<keyword evidence="2" id="KW-0472">Membrane</keyword>
<proteinExistence type="predicted"/>
<feature type="region of interest" description="Disordered" evidence="1">
    <location>
        <begin position="609"/>
        <end position="631"/>
    </location>
</feature>
<feature type="transmembrane region" description="Helical" evidence="2">
    <location>
        <begin position="189"/>
        <end position="207"/>
    </location>
</feature>
<protein>
    <recommendedName>
        <fullName evidence="5">Transmembrane protein 135 N-terminal domain-containing protein</fullName>
    </recommendedName>
</protein>
<feature type="compositionally biased region" description="Acidic residues" evidence="1">
    <location>
        <begin position="609"/>
        <end position="618"/>
    </location>
</feature>
<dbReference type="PANTHER" id="PTHR12459:SF19">
    <property type="entry name" value="TRANSMEMBRANE PROTEIN 135 N-TERMINAL DOMAIN-CONTAINING PROTEIN"/>
    <property type="match status" value="1"/>
</dbReference>
<name>A0ABR3XZM7_9PEZI</name>
<feature type="transmembrane region" description="Helical" evidence="2">
    <location>
        <begin position="235"/>
        <end position="256"/>
    </location>
</feature>
<evidence type="ECO:0000256" key="1">
    <source>
        <dbReference type="SAM" id="MobiDB-lite"/>
    </source>
</evidence>
<organism evidence="3 4">
    <name type="scientific">Phialemonium thermophilum</name>
    <dbReference type="NCBI Taxonomy" id="223376"/>
    <lineage>
        <taxon>Eukaryota</taxon>
        <taxon>Fungi</taxon>
        <taxon>Dikarya</taxon>
        <taxon>Ascomycota</taxon>
        <taxon>Pezizomycotina</taxon>
        <taxon>Sordariomycetes</taxon>
        <taxon>Sordariomycetidae</taxon>
        <taxon>Cephalothecales</taxon>
        <taxon>Cephalothecaceae</taxon>
        <taxon>Phialemonium</taxon>
    </lineage>
</organism>
<keyword evidence="4" id="KW-1185">Reference proteome</keyword>
<dbReference type="PANTHER" id="PTHR12459">
    <property type="entry name" value="TRANSMEMBRANE PROTEIN 135-RELATED"/>
    <property type="match status" value="1"/>
</dbReference>
<dbReference type="InterPro" id="IPR026749">
    <property type="entry name" value="Tmem135"/>
</dbReference>